<dbReference type="HOGENOM" id="CLU_3207161_0_0_6"/>
<dbReference type="STRING" id="1354304.XPG1_3085"/>
<keyword evidence="2" id="KW-1185">Reference proteome</keyword>
<dbReference type="AlphaFoldDB" id="A0A068R674"/>
<organism evidence="1 2">
    <name type="scientific">Xenorhabdus poinarii G6</name>
    <dbReference type="NCBI Taxonomy" id="1354304"/>
    <lineage>
        <taxon>Bacteria</taxon>
        <taxon>Pseudomonadati</taxon>
        <taxon>Pseudomonadota</taxon>
        <taxon>Gammaproteobacteria</taxon>
        <taxon>Enterobacterales</taxon>
        <taxon>Morganellaceae</taxon>
        <taxon>Xenorhabdus</taxon>
    </lineage>
</organism>
<sequence length="45" mass="5097">MIILPIQGASIQNLIIYDGFKGYKRLSKALDTLCAVIARDKLRYL</sequence>
<evidence type="ECO:0000313" key="2">
    <source>
        <dbReference type="Proteomes" id="UP000032735"/>
    </source>
</evidence>
<accession>A0A068R674</accession>
<dbReference type="Proteomes" id="UP000032735">
    <property type="component" value="Chromosome"/>
</dbReference>
<dbReference type="KEGG" id="xpo:XPG1_3085"/>
<proteinExistence type="predicted"/>
<evidence type="ECO:0000313" key="1">
    <source>
        <dbReference type="EMBL" id="CDG22727.1"/>
    </source>
</evidence>
<reference evidence="1 2" key="1">
    <citation type="submission" date="2013-07" db="EMBL/GenBank/DDBJ databases">
        <authorList>
            <person name="Genoscope - CEA"/>
        </authorList>
    </citation>
    <scope>NUCLEOTIDE SEQUENCE [LARGE SCALE GENOMIC DNA]</scope>
    <source>
        <strain evidence="1 2">G6</strain>
    </source>
</reference>
<name>A0A068R674_9GAMM</name>
<protein>
    <submittedName>
        <fullName evidence="1">Uncharacterized protein</fullName>
    </submittedName>
</protein>
<dbReference type="EMBL" id="FO704551">
    <property type="protein sequence ID" value="CDG22727.1"/>
    <property type="molecule type" value="Genomic_DNA"/>
</dbReference>
<gene>
    <name evidence="1" type="ORF">XPG1_3085</name>
</gene>